<dbReference type="Pfam" id="PF08282">
    <property type="entry name" value="Hydrolase_3"/>
    <property type="match status" value="1"/>
</dbReference>
<dbReference type="NCBIfam" id="TIGR00099">
    <property type="entry name" value="Cof-subfamily"/>
    <property type="match status" value="1"/>
</dbReference>
<evidence type="ECO:0000313" key="2">
    <source>
        <dbReference type="Proteomes" id="UP001172457"/>
    </source>
</evidence>
<protein>
    <submittedName>
        <fullName evidence="1">Uncharacterized protein</fullName>
    </submittedName>
</protein>
<keyword evidence="2" id="KW-1185">Reference proteome</keyword>
<dbReference type="Gene3D" id="3.40.50.1000">
    <property type="entry name" value="HAD superfamily/HAD-like"/>
    <property type="match status" value="1"/>
</dbReference>
<evidence type="ECO:0000313" key="1">
    <source>
        <dbReference type="EMBL" id="KAJ9555933.1"/>
    </source>
</evidence>
<dbReference type="EMBL" id="JARYMX010000003">
    <property type="protein sequence ID" value="KAJ9555933.1"/>
    <property type="molecule type" value="Genomic_DNA"/>
</dbReference>
<accession>A0AA38TFE5</accession>
<dbReference type="Proteomes" id="UP001172457">
    <property type="component" value="Chromosome 3"/>
</dbReference>
<dbReference type="GO" id="GO:0004222">
    <property type="term" value="F:metalloendopeptidase activity"/>
    <property type="evidence" value="ECO:0007669"/>
    <property type="project" value="InterPro"/>
</dbReference>
<dbReference type="PANTHER" id="PTHR46986">
    <property type="entry name" value="ENDORIBONUCLEASE YBEY, CHLOROPLASTIC"/>
    <property type="match status" value="1"/>
</dbReference>
<dbReference type="Gene3D" id="3.30.1240.10">
    <property type="match status" value="1"/>
</dbReference>
<dbReference type="SFLD" id="SFLDG01140">
    <property type="entry name" value="C2.B:_Phosphomannomutase_and_P"/>
    <property type="match status" value="1"/>
</dbReference>
<dbReference type="SFLD" id="SFLDS00003">
    <property type="entry name" value="Haloacid_Dehalogenase"/>
    <property type="match status" value="1"/>
</dbReference>
<reference evidence="1" key="1">
    <citation type="submission" date="2023-03" db="EMBL/GenBank/DDBJ databases">
        <title>Chromosome-scale reference genome and RAD-based genetic map of yellow starthistle (Centaurea solstitialis) reveal putative structural variation and QTLs associated with invader traits.</title>
        <authorList>
            <person name="Reatini B."/>
            <person name="Cang F.A."/>
            <person name="Jiang Q."/>
            <person name="Mckibben M.T.W."/>
            <person name="Barker M.S."/>
            <person name="Rieseberg L.H."/>
            <person name="Dlugosch K.M."/>
        </authorList>
    </citation>
    <scope>NUCLEOTIDE SEQUENCE</scope>
    <source>
        <strain evidence="1">CAN-66</strain>
        <tissue evidence="1">Leaf</tissue>
    </source>
</reference>
<dbReference type="SUPFAM" id="SSF56784">
    <property type="entry name" value="HAD-like"/>
    <property type="match status" value="1"/>
</dbReference>
<organism evidence="1 2">
    <name type="scientific">Centaurea solstitialis</name>
    <name type="common">yellow star-thistle</name>
    <dbReference type="NCBI Taxonomy" id="347529"/>
    <lineage>
        <taxon>Eukaryota</taxon>
        <taxon>Viridiplantae</taxon>
        <taxon>Streptophyta</taxon>
        <taxon>Embryophyta</taxon>
        <taxon>Tracheophyta</taxon>
        <taxon>Spermatophyta</taxon>
        <taxon>Magnoliopsida</taxon>
        <taxon>eudicotyledons</taxon>
        <taxon>Gunneridae</taxon>
        <taxon>Pentapetalae</taxon>
        <taxon>asterids</taxon>
        <taxon>campanulids</taxon>
        <taxon>Asterales</taxon>
        <taxon>Asteraceae</taxon>
        <taxon>Carduoideae</taxon>
        <taxon>Cardueae</taxon>
        <taxon>Centaureinae</taxon>
        <taxon>Centaurea</taxon>
    </lineage>
</organism>
<name>A0AA38TFE5_9ASTR</name>
<dbReference type="InterPro" id="IPR002036">
    <property type="entry name" value="YbeY"/>
</dbReference>
<dbReference type="PROSITE" id="PS01228">
    <property type="entry name" value="COF_1"/>
    <property type="match status" value="1"/>
</dbReference>
<dbReference type="CDD" id="cd07516">
    <property type="entry name" value="HAD_Pase"/>
    <property type="match status" value="1"/>
</dbReference>
<dbReference type="InterPro" id="IPR036412">
    <property type="entry name" value="HAD-like_sf"/>
</dbReference>
<sequence>MGEEENKGKKKPKFNYIFCDMDGTLLNSQSRVSTTNANALREASSSGIKVVIATGKTRPAAISLLDMVGLAGPDGIVSEQSPGVFIQGLLVYGKQGQEIHRTNLNSDVCKEAFQYSKEHNIPLIAFSESRCLTLFNHPLVDSLHTVYLEPKAEVMPSVEDLLSSGEVQKVLFVDTAEGVAGTLRPYWEEATKGRACVVQAQADMLEIVPPATSKGNGVKKLLDHFGASPDEVMAIGDGENDVEMMQLASLGVCMSNGSEKTKAVANVIGASNDEDGVADAIYKYAFC</sequence>
<dbReference type="PROSITE" id="PS01229">
    <property type="entry name" value="COF_2"/>
    <property type="match status" value="1"/>
</dbReference>
<dbReference type="InterPro" id="IPR000150">
    <property type="entry name" value="Cof"/>
</dbReference>
<dbReference type="GO" id="GO:0006364">
    <property type="term" value="P:rRNA processing"/>
    <property type="evidence" value="ECO:0007669"/>
    <property type="project" value="InterPro"/>
</dbReference>
<comment type="caution">
    <text evidence="1">The sequence shown here is derived from an EMBL/GenBank/DDBJ whole genome shotgun (WGS) entry which is preliminary data.</text>
</comment>
<dbReference type="PANTHER" id="PTHR46986:SF1">
    <property type="entry name" value="ENDORIBONUCLEASE YBEY, CHLOROPLASTIC"/>
    <property type="match status" value="1"/>
</dbReference>
<gene>
    <name evidence="1" type="ORF">OSB04_010547</name>
</gene>
<dbReference type="InterPro" id="IPR023214">
    <property type="entry name" value="HAD_sf"/>
</dbReference>
<proteinExistence type="predicted"/>
<dbReference type="AlphaFoldDB" id="A0AA38TFE5"/>